<keyword evidence="1" id="KW-0175">Coiled coil</keyword>
<dbReference type="InterPro" id="IPR038076">
    <property type="entry name" value="MgtE_N_sf"/>
</dbReference>
<sequence length="194" mass="22309">MKNKSIEKDPSSFHRFIFWVLIPLLFALFLGLLITSIAGVNVFQKAKEWSDKVPILANMFDEKDKANVLEYEEKIINLDAEIQNKSAQIDQLKSQLEKNESEKERFLLEKQSLEQTIEELRQMKDENKRAFKEIVSTYEAMTPKSAAPIILEMNDDEAVKILSNIGTETLAKILEKMPPDKAAKYLEKLSAKTE</sequence>
<dbReference type="SUPFAM" id="SSF158791">
    <property type="entry name" value="MgtE N-terminal domain-like"/>
    <property type="match status" value="1"/>
</dbReference>
<keyword evidence="5" id="KW-1185">Reference proteome</keyword>
<feature type="domain" description="Magnesium transporter MgtE intracellular" evidence="3">
    <location>
        <begin position="133"/>
        <end position="192"/>
    </location>
</feature>
<accession>A0A942TLN6</accession>
<feature type="transmembrane region" description="Helical" evidence="2">
    <location>
        <begin position="16"/>
        <end position="43"/>
    </location>
</feature>
<dbReference type="InterPro" id="IPR006668">
    <property type="entry name" value="Mg_transptr_MgtE_intracell_dom"/>
</dbReference>
<keyword evidence="2" id="KW-0812">Transmembrane</keyword>
<dbReference type="Pfam" id="PF03448">
    <property type="entry name" value="MgtE_N"/>
    <property type="match status" value="1"/>
</dbReference>
<name>A0A942TLN6_9BACI</name>
<evidence type="ECO:0000313" key="5">
    <source>
        <dbReference type="Proteomes" id="UP000682713"/>
    </source>
</evidence>
<keyword evidence="2" id="KW-1133">Transmembrane helix</keyword>
<feature type="coiled-coil region" evidence="1">
    <location>
        <begin position="68"/>
        <end position="133"/>
    </location>
</feature>
<gene>
    <name evidence="4" type="ORF">KHA93_04725</name>
</gene>
<dbReference type="AlphaFoldDB" id="A0A942TLN6"/>
<reference evidence="4 5" key="1">
    <citation type="submission" date="2021-05" db="EMBL/GenBank/DDBJ databases">
        <title>Novel Bacillus species.</title>
        <authorList>
            <person name="Liu G."/>
        </authorList>
    </citation>
    <scope>NUCLEOTIDE SEQUENCE [LARGE SCALE GENOMIC DNA]</scope>
    <source>
        <strain evidence="4 5">FJAT-49732</strain>
    </source>
</reference>
<evidence type="ECO:0000256" key="2">
    <source>
        <dbReference type="SAM" id="Phobius"/>
    </source>
</evidence>
<evidence type="ECO:0000256" key="1">
    <source>
        <dbReference type="SAM" id="Coils"/>
    </source>
</evidence>
<dbReference type="RefSeq" id="WP_213109673.1">
    <property type="nucleotide sequence ID" value="NZ_JAGYPJ010000001.1"/>
</dbReference>
<evidence type="ECO:0000259" key="3">
    <source>
        <dbReference type="Pfam" id="PF03448"/>
    </source>
</evidence>
<organism evidence="4 5">
    <name type="scientific">Lederbergia citrisecunda</name>
    <dbReference type="NCBI Taxonomy" id="2833583"/>
    <lineage>
        <taxon>Bacteria</taxon>
        <taxon>Bacillati</taxon>
        <taxon>Bacillota</taxon>
        <taxon>Bacilli</taxon>
        <taxon>Bacillales</taxon>
        <taxon>Bacillaceae</taxon>
        <taxon>Lederbergia</taxon>
    </lineage>
</organism>
<proteinExistence type="predicted"/>
<comment type="caution">
    <text evidence="4">The sequence shown here is derived from an EMBL/GenBank/DDBJ whole genome shotgun (WGS) entry which is preliminary data.</text>
</comment>
<dbReference type="Gene3D" id="1.25.60.10">
    <property type="entry name" value="MgtE N-terminal domain-like"/>
    <property type="match status" value="1"/>
</dbReference>
<evidence type="ECO:0000313" key="4">
    <source>
        <dbReference type="EMBL" id="MBS4198957.1"/>
    </source>
</evidence>
<dbReference type="Proteomes" id="UP000682713">
    <property type="component" value="Unassembled WGS sequence"/>
</dbReference>
<dbReference type="EMBL" id="JAGYPJ010000001">
    <property type="protein sequence ID" value="MBS4198957.1"/>
    <property type="molecule type" value="Genomic_DNA"/>
</dbReference>
<protein>
    <recommendedName>
        <fullName evidence="3">Magnesium transporter MgtE intracellular domain-containing protein</fullName>
    </recommendedName>
</protein>
<keyword evidence="2" id="KW-0472">Membrane</keyword>